<dbReference type="EMBL" id="CP016414">
    <property type="protein sequence ID" value="ANU36698.1"/>
    <property type="molecule type" value="Genomic_DNA"/>
</dbReference>
<dbReference type="Proteomes" id="UP000092528">
    <property type="component" value="Chromosome 1"/>
</dbReference>
<keyword evidence="1" id="KW-0732">Signal</keyword>
<accession>A0A1C7FAD4</accession>
<dbReference type="RefSeq" id="WP_005596528.1">
    <property type="nucleotide sequence ID" value="NZ_CP016414.1"/>
</dbReference>
<evidence type="ECO:0000313" key="3">
    <source>
        <dbReference type="Proteomes" id="UP000092528"/>
    </source>
</evidence>
<feature type="chain" id="PRO_5008885531" evidence="1">
    <location>
        <begin position="25"/>
        <end position="114"/>
    </location>
</feature>
<organism evidence="2 3">
    <name type="scientific">Vibrio scophthalmi</name>
    <dbReference type="NCBI Taxonomy" id="45658"/>
    <lineage>
        <taxon>Bacteria</taxon>
        <taxon>Pseudomonadati</taxon>
        <taxon>Pseudomonadota</taxon>
        <taxon>Gammaproteobacteria</taxon>
        <taxon>Vibrionales</taxon>
        <taxon>Vibrionaceae</taxon>
        <taxon>Vibrio</taxon>
    </lineage>
</organism>
<gene>
    <name evidence="2" type="ORF">VSVS05_01573</name>
</gene>
<name>A0A1C7FAD4_9VIBR</name>
<evidence type="ECO:0000256" key="1">
    <source>
        <dbReference type="SAM" id="SignalP"/>
    </source>
</evidence>
<dbReference type="AlphaFoldDB" id="A0A1C7FAD4"/>
<proteinExistence type="predicted"/>
<sequence length="114" mass="12544">MNTSRYLKCSLMSISILLSSAAYADNMANTSTQDEGAPNLPPPVAWYDQNGQQVSQQRLEKISTECQLDNAADDIANATSETFEKAYQDFLQAVACFNQYNFTSKPLSPSSSDE</sequence>
<dbReference type="PATRIC" id="fig|45658.7.peg.1555"/>
<keyword evidence="3" id="KW-1185">Reference proteome</keyword>
<evidence type="ECO:0000313" key="2">
    <source>
        <dbReference type="EMBL" id="ANU36698.1"/>
    </source>
</evidence>
<reference evidence="2 3" key="1">
    <citation type="submission" date="2016-07" db="EMBL/GenBank/DDBJ databases">
        <title>Genome sequencing of Vibrio scophthalmi strain VS-05, an isolated from Paralichthys olivaceus.</title>
        <authorList>
            <person name="Han H.-J."/>
        </authorList>
    </citation>
    <scope>NUCLEOTIDE SEQUENCE [LARGE SCALE GENOMIC DNA]</scope>
    <source>
        <strain evidence="2 3">VS-05</strain>
    </source>
</reference>
<dbReference type="GeneID" id="96873444"/>
<feature type="signal peptide" evidence="1">
    <location>
        <begin position="1"/>
        <end position="24"/>
    </location>
</feature>
<protein>
    <submittedName>
        <fullName evidence="2">Uncharacterized protein</fullName>
    </submittedName>
</protein>